<comment type="caution">
    <text evidence="1">The sequence shown here is derived from an EMBL/GenBank/DDBJ whole genome shotgun (WGS) entry which is preliminary data.</text>
</comment>
<dbReference type="InterPro" id="IPR014710">
    <property type="entry name" value="RmlC-like_jellyroll"/>
</dbReference>
<reference evidence="1 2" key="1">
    <citation type="submission" date="2016-01" db="EMBL/GenBank/DDBJ databases">
        <authorList>
            <consortium name="TB Trials Study Group"/>
            <person name="Sutton G."/>
            <person name="Brinkac L."/>
            <person name="Sanka R."/>
            <person name="Adams M."/>
            <person name="Lau E.L."/>
            <person name="Macaden R."/>
            <person name="Grewal H.M.S."/>
        </authorList>
    </citation>
    <scope>NUCLEOTIDE SEQUENCE [LARGE SCALE GENOMIC DNA]</scope>
    <source>
        <strain evidence="1 2">IS-1744</strain>
    </source>
</reference>
<protein>
    <submittedName>
        <fullName evidence="1">Cupin</fullName>
    </submittedName>
</protein>
<dbReference type="Proteomes" id="UP000053707">
    <property type="component" value="Unassembled WGS sequence"/>
</dbReference>
<name>A0A101A3D3_9MYCO</name>
<dbReference type="AlphaFoldDB" id="A0A101A3D3"/>
<sequence>MTATTALSLQQLADEQLAAAKAASSGRSAQTVYGGSGRTLRQTVLALTADHGLDDHESPGEATLLVLRGRVQLRSVSSSVEGRTGDYLPIPHERHSLAALEDSAVLLTVVAKK</sequence>
<organism evidence="1 2">
    <name type="scientific">Mycobacterium lehmannii</name>
    <dbReference type="NCBI Taxonomy" id="2048550"/>
    <lineage>
        <taxon>Bacteria</taxon>
        <taxon>Bacillati</taxon>
        <taxon>Actinomycetota</taxon>
        <taxon>Actinomycetes</taxon>
        <taxon>Mycobacteriales</taxon>
        <taxon>Mycobacteriaceae</taxon>
        <taxon>Mycobacterium</taxon>
    </lineage>
</organism>
<evidence type="ECO:0000313" key="1">
    <source>
        <dbReference type="EMBL" id="KUI12313.1"/>
    </source>
</evidence>
<gene>
    <name evidence="1" type="ORF">AU192_19765</name>
</gene>
<dbReference type="SUPFAM" id="SSF51182">
    <property type="entry name" value="RmlC-like cupins"/>
    <property type="match status" value="1"/>
</dbReference>
<accession>A0A101A3D3</accession>
<dbReference type="RefSeq" id="WP_064398413.1">
    <property type="nucleotide sequence ID" value="NZ_LQIR01000034.1"/>
</dbReference>
<dbReference type="PANTHER" id="PTHR37694">
    <property type="entry name" value="SLR8022 PROTEIN"/>
    <property type="match status" value="1"/>
</dbReference>
<dbReference type="Gene3D" id="2.60.120.10">
    <property type="entry name" value="Jelly Rolls"/>
    <property type="match status" value="1"/>
</dbReference>
<dbReference type="InterPro" id="IPR011051">
    <property type="entry name" value="RmlC_Cupin_sf"/>
</dbReference>
<keyword evidence="2" id="KW-1185">Reference proteome</keyword>
<dbReference type="PANTHER" id="PTHR37694:SF1">
    <property type="entry name" value="SLR8022 PROTEIN"/>
    <property type="match status" value="1"/>
</dbReference>
<evidence type="ECO:0000313" key="2">
    <source>
        <dbReference type="Proteomes" id="UP000053707"/>
    </source>
</evidence>
<dbReference type="EMBL" id="LQIR01000034">
    <property type="protein sequence ID" value="KUI12313.1"/>
    <property type="molecule type" value="Genomic_DNA"/>
</dbReference>
<proteinExistence type="predicted"/>